<keyword evidence="3" id="KW-1133">Transmembrane helix</keyword>
<dbReference type="Proteomes" id="UP000192907">
    <property type="component" value="Unassembled WGS sequence"/>
</dbReference>
<dbReference type="STRING" id="1513793.SAMN06296036_11085"/>
<feature type="compositionally biased region" description="Basic and acidic residues" evidence="5">
    <location>
        <begin position="511"/>
        <end position="530"/>
    </location>
</feature>
<organism evidence="7 8">
    <name type="scientific">Pseudobacteriovorax antillogorgiicola</name>
    <dbReference type="NCBI Taxonomy" id="1513793"/>
    <lineage>
        <taxon>Bacteria</taxon>
        <taxon>Pseudomonadati</taxon>
        <taxon>Bdellovibrionota</taxon>
        <taxon>Oligoflexia</taxon>
        <taxon>Oligoflexales</taxon>
        <taxon>Pseudobacteriovoracaceae</taxon>
        <taxon>Pseudobacteriovorax</taxon>
    </lineage>
</organism>
<dbReference type="OrthoDB" id="7784409at2"/>
<feature type="compositionally biased region" description="Polar residues" evidence="5">
    <location>
        <begin position="129"/>
        <end position="140"/>
    </location>
</feature>
<reference evidence="8" key="1">
    <citation type="submission" date="2017-04" db="EMBL/GenBank/DDBJ databases">
        <authorList>
            <person name="Varghese N."/>
            <person name="Submissions S."/>
        </authorList>
    </citation>
    <scope>NUCLEOTIDE SEQUENCE [LARGE SCALE GENOMIC DNA]</scope>
    <source>
        <strain evidence="8">RKEM611</strain>
    </source>
</reference>
<dbReference type="InterPro" id="IPR007452">
    <property type="entry name" value="TamB_C"/>
</dbReference>
<evidence type="ECO:0000259" key="6">
    <source>
        <dbReference type="Pfam" id="PF04357"/>
    </source>
</evidence>
<evidence type="ECO:0000313" key="7">
    <source>
        <dbReference type="EMBL" id="SMF33399.1"/>
    </source>
</evidence>
<dbReference type="GO" id="GO:0097347">
    <property type="term" value="C:TAM protein secretion complex"/>
    <property type="evidence" value="ECO:0007669"/>
    <property type="project" value="TreeGrafter"/>
</dbReference>
<feature type="domain" description="Translocation and assembly module TamB C-terminal" evidence="6">
    <location>
        <begin position="1129"/>
        <end position="1500"/>
    </location>
</feature>
<keyword evidence="2" id="KW-0812">Transmembrane</keyword>
<evidence type="ECO:0000256" key="5">
    <source>
        <dbReference type="SAM" id="MobiDB-lite"/>
    </source>
</evidence>
<comment type="subcellular location">
    <subcellularLocation>
        <location evidence="1">Membrane</location>
        <topology evidence="1">Single-pass membrane protein</topology>
    </subcellularLocation>
</comment>
<evidence type="ECO:0000256" key="2">
    <source>
        <dbReference type="ARBA" id="ARBA00022692"/>
    </source>
</evidence>
<evidence type="ECO:0000256" key="1">
    <source>
        <dbReference type="ARBA" id="ARBA00004167"/>
    </source>
</evidence>
<feature type="region of interest" description="Disordered" evidence="5">
    <location>
        <begin position="126"/>
        <end position="161"/>
    </location>
</feature>
<dbReference type="EMBL" id="FWZT01000010">
    <property type="protein sequence ID" value="SMF33399.1"/>
    <property type="molecule type" value="Genomic_DNA"/>
</dbReference>
<dbReference type="PANTHER" id="PTHR36985:SF1">
    <property type="entry name" value="TRANSLOCATION AND ASSEMBLY MODULE SUBUNIT TAMB"/>
    <property type="match status" value="1"/>
</dbReference>
<proteinExistence type="predicted"/>
<dbReference type="Pfam" id="PF04357">
    <property type="entry name" value="TamB"/>
    <property type="match status" value="1"/>
</dbReference>
<dbReference type="PANTHER" id="PTHR36985">
    <property type="entry name" value="TRANSLOCATION AND ASSEMBLY MODULE SUBUNIT TAMB"/>
    <property type="match status" value="1"/>
</dbReference>
<dbReference type="GO" id="GO:0009306">
    <property type="term" value="P:protein secretion"/>
    <property type="evidence" value="ECO:0007669"/>
    <property type="project" value="InterPro"/>
</dbReference>
<sequence>MHHSIRAILIAILVLGISAVLLNTAVDNPYFHRVLGTFINEKVEAHTTAKLEFKAISLQFVPPGFDLYGVSVKDQEGREVLSTSRTQVRVSILSLLLGKPRLGLVQLSELRASYPLPEGIFKTAEVEDTGTTQGDPNNGRSLPIPVPKKDTGLSSPAEKPKGIDWPPDFELPIDRFSLTDAILEFQLPGDKPGSAPKIAARLDGFTFHLDFNDWDDWDTEVAVNRLNFYSDGLHVLKDTRIELAISNRKNKIRSQAFNVKSKRLDIEGQVQANLDLTRRKVDLFRGRRLFNFDLNGVSIDSTLDLKRGDISILGDYLETERTEGKLSGAIRFTADVPFSEDETNWTLGAVVRSHDAQLQGFKLLQSDARISIDEDAIYFDDLEVRKDRGIRKALATGKGRLSFAKGTAFNFHIVPNEMSFTTLMKMLQVEDYQALEAKVSSDDLHITGTGEPFQMRVAGDARFADLTLPTIPSQTPFAKPSCDLKVVFQINSQRVRIPRTPGVCQLPSTDDTSKASERAEVSGDDSKTSDVDEEKSEDEALGIALTPVEPKAQAEPAEPGPNLFIGGDVFFETEQGMDLKVDSPSIEGDLLQHFIQNPIAGSYVLDSRIHGSYDKLQITLNINGENGAVFGFPGKRIELSSRYLVPSNRLMIDRFRIEELTRGEFMMTKGQLAMEEFVISGDVSAKNISPKFIEAGIKTMFPDQRVSFGIKKLEGRIEIPIDRPILWKGDIDASLSHGIKDGSKFFSLLQGRVTATSKSVRAKDIYARLDLLELAIDYEEKRLGPPKTDSDDWSSLGLNHDNRIQLSARSQNTGSETFAPHTEYDKLNHLGSLPIIGDMLRPAKVGADLRFDTKLEGTFRHLEGSFSGTLDRLVAFGSPIAPIQFSGFANGSKIEIPILKHAGNSFVGRLSFDFLKPGMPYQWYVFLDQFDARAALSPFFSKDPRNYAYVSAEWTMAGELENWWNSTGSLNINKIESQFVQKANNELQKIELKSEQPIELELREKHWQFRNKKTLSLAGSEFNIELGLNNNNPPEKLNITTQGSIDLGIIRKLAPFIETAEGRVLFEGYIRGSLDQPDININFRDQKLDPFKRKVWKPISIGMIDFAPSFTNITIDATLTSDAIIIKQIEGSKGNRGSIKVKGRWDLASDRPEDSQMFINFSNAELHRFYIPVFKSADATLSGDLTMTGKEKPFRVTGNVTIEEASSQTDFDLRKQIVSSIQQSRFTAPSAQDEPLFDFDLAINSSDKIAIKNKNMDVRLSTDLTVRGNELKPIILGQIETTKGAFKYRRDFSIRRGIVSFEVPTYPPDPRLDIIGEAEILAEGTNYIVQVVVSGKVSEPKVSLTVDPPTKPDGTAFSKIDIILLMTTGRLPSTDSNTPSNFLENEALSLFVGYAEGPLEKIFDLTGQQYIRQIYIDTYLPDIDQPQPVARLNLPIRITDELSLILQLDYAENMKASFQYALHQRITVSGSVDSRNEDTGSTTSNLPADTAVDLKFKFNFE</sequence>
<evidence type="ECO:0000313" key="8">
    <source>
        <dbReference type="Proteomes" id="UP000192907"/>
    </source>
</evidence>
<evidence type="ECO:0000256" key="4">
    <source>
        <dbReference type="ARBA" id="ARBA00023136"/>
    </source>
</evidence>
<feature type="region of interest" description="Disordered" evidence="5">
    <location>
        <begin position="499"/>
        <end position="538"/>
    </location>
</feature>
<keyword evidence="8" id="KW-1185">Reference proteome</keyword>
<dbReference type="RefSeq" id="WP_132320800.1">
    <property type="nucleotide sequence ID" value="NZ_FWZT01000010.1"/>
</dbReference>
<evidence type="ECO:0000256" key="3">
    <source>
        <dbReference type="ARBA" id="ARBA00022989"/>
    </source>
</evidence>
<protein>
    <recommendedName>
        <fullName evidence="6">Translocation and assembly module TamB C-terminal domain-containing protein</fullName>
    </recommendedName>
</protein>
<gene>
    <name evidence="7" type="ORF">SAMN06296036_11085</name>
</gene>
<accession>A0A1Y6C4E6</accession>
<name>A0A1Y6C4E6_9BACT</name>
<dbReference type="GO" id="GO:0005886">
    <property type="term" value="C:plasma membrane"/>
    <property type="evidence" value="ECO:0007669"/>
    <property type="project" value="InterPro"/>
</dbReference>
<keyword evidence="4" id="KW-0472">Membrane</keyword>